<dbReference type="EMBL" id="GBXM01004025">
    <property type="protein sequence ID" value="JAI04553.1"/>
    <property type="molecule type" value="Transcribed_RNA"/>
</dbReference>
<reference evidence="1" key="2">
    <citation type="journal article" date="2015" name="Fish Shellfish Immunol.">
        <title>Early steps in the European eel (Anguilla anguilla)-Vibrio vulnificus interaction in the gills: Role of the RtxA13 toxin.</title>
        <authorList>
            <person name="Callol A."/>
            <person name="Pajuelo D."/>
            <person name="Ebbesson L."/>
            <person name="Teles M."/>
            <person name="MacKenzie S."/>
            <person name="Amaro C."/>
        </authorList>
    </citation>
    <scope>NUCLEOTIDE SEQUENCE</scope>
</reference>
<proteinExistence type="predicted"/>
<protein>
    <submittedName>
        <fullName evidence="1">Uncharacterized protein</fullName>
    </submittedName>
</protein>
<organism evidence="1">
    <name type="scientific">Anguilla anguilla</name>
    <name type="common">European freshwater eel</name>
    <name type="synonym">Muraena anguilla</name>
    <dbReference type="NCBI Taxonomy" id="7936"/>
    <lineage>
        <taxon>Eukaryota</taxon>
        <taxon>Metazoa</taxon>
        <taxon>Chordata</taxon>
        <taxon>Craniata</taxon>
        <taxon>Vertebrata</taxon>
        <taxon>Euteleostomi</taxon>
        <taxon>Actinopterygii</taxon>
        <taxon>Neopterygii</taxon>
        <taxon>Teleostei</taxon>
        <taxon>Anguilliformes</taxon>
        <taxon>Anguillidae</taxon>
        <taxon>Anguilla</taxon>
    </lineage>
</organism>
<name>A0A0E9XP82_ANGAN</name>
<evidence type="ECO:0000313" key="1">
    <source>
        <dbReference type="EMBL" id="JAI04553.1"/>
    </source>
</evidence>
<reference evidence="1" key="1">
    <citation type="submission" date="2014-11" db="EMBL/GenBank/DDBJ databases">
        <authorList>
            <person name="Amaro Gonzalez C."/>
        </authorList>
    </citation>
    <scope>NUCLEOTIDE SEQUENCE</scope>
</reference>
<sequence length="25" mass="2951">MNWIVSIQHLIHRANAQKQRSAYVS</sequence>
<accession>A0A0E9XP82</accession>
<dbReference type="AlphaFoldDB" id="A0A0E9XP82"/>